<dbReference type="EMBL" id="CM042054">
    <property type="protein sequence ID" value="KAI3707441.1"/>
    <property type="molecule type" value="Genomic_DNA"/>
</dbReference>
<keyword evidence="2" id="KW-1185">Reference proteome</keyword>
<accession>A0ACB9AD50</accession>
<dbReference type="Proteomes" id="UP001055879">
    <property type="component" value="Linkage Group LG08"/>
</dbReference>
<protein>
    <submittedName>
        <fullName evidence="1">Uncharacterized protein</fullName>
    </submittedName>
</protein>
<organism evidence="1 2">
    <name type="scientific">Arctium lappa</name>
    <name type="common">Greater burdock</name>
    <name type="synonym">Lappa major</name>
    <dbReference type="NCBI Taxonomy" id="4217"/>
    <lineage>
        <taxon>Eukaryota</taxon>
        <taxon>Viridiplantae</taxon>
        <taxon>Streptophyta</taxon>
        <taxon>Embryophyta</taxon>
        <taxon>Tracheophyta</taxon>
        <taxon>Spermatophyta</taxon>
        <taxon>Magnoliopsida</taxon>
        <taxon>eudicotyledons</taxon>
        <taxon>Gunneridae</taxon>
        <taxon>Pentapetalae</taxon>
        <taxon>asterids</taxon>
        <taxon>campanulids</taxon>
        <taxon>Asterales</taxon>
        <taxon>Asteraceae</taxon>
        <taxon>Carduoideae</taxon>
        <taxon>Cardueae</taxon>
        <taxon>Arctiinae</taxon>
        <taxon>Arctium</taxon>
    </lineage>
</organism>
<sequence>MDAMILEAMVAEREATKRYDALRSEERGDSSRTDVTHDVSAPMHAAVNSTQELLNTGIGDDSQLKDTRRSVFQRLNYATTEKVAFVEKQVKNAATSSTTHTSESNETNADASVCKDPSACTSACKDPKVGIATATGTDCLGEETGVPEKEGTGDENINMDDAQMTTNLPGESILTEIGMEDLDSPRVDESSMGNEHDSSKATRQRLDGECSRPLKQS</sequence>
<proteinExistence type="predicted"/>
<evidence type="ECO:0000313" key="2">
    <source>
        <dbReference type="Proteomes" id="UP001055879"/>
    </source>
</evidence>
<reference evidence="2" key="1">
    <citation type="journal article" date="2022" name="Mol. Ecol. Resour.">
        <title>The genomes of chicory, endive, great burdock and yacon provide insights into Asteraceae palaeo-polyploidization history and plant inulin production.</title>
        <authorList>
            <person name="Fan W."/>
            <person name="Wang S."/>
            <person name="Wang H."/>
            <person name="Wang A."/>
            <person name="Jiang F."/>
            <person name="Liu H."/>
            <person name="Zhao H."/>
            <person name="Xu D."/>
            <person name="Zhang Y."/>
        </authorList>
    </citation>
    <scope>NUCLEOTIDE SEQUENCE [LARGE SCALE GENOMIC DNA]</scope>
    <source>
        <strain evidence="2">cv. Niubang</strain>
    </source>
</reference>
<gene>
    <name evidence="1" type="ORF">L6452_25962</name>
</gene>
<reference evidence="1 2" key="2">
    <citation type="journal article" date="2022" name="Mol. Ecol. Resour.">
        <title>The genomes of chicory, endive, great burdock and yacon provide insights into Asteraceae paleo-polyploidization history and plant inulin production.</title>
        <authorList>
            <person name="Fan W."/>
            <person name="Wang S."/>
            <person name="Wang H."/>
            <person name="Wang A."/>
            <person name="Jiang F."/>
            <person name="Liu H."/>
            <person name="Zhao H."/>
            <person name="Xu D."/>
            <person name="Zhang Y."/>
        </authorList>
    </citation>
    <scope>NUCLEOTIDE SEQUENCE [LARGE SCALE GENOMIC DNA]</scope>
    <source>
        <strain evidence="2">cv. Niubang</strain>
    </source>
</reference>
<comment type="caution">
    <text evidence="1">The sequence shown here is derived from an EMBL/GenBank/DDBJ whole genome shotgun (WGS) entry which is preliminary data.</text>
</comment>
<evidence type="ECO:0000313" key="1">
    <source>
        <dbReference type="EMBL" id="KAI3707441.1"/>
    </source>
</evidence>
<name>A0ACB9AD50_ARCLA</name>